<proteinExistence type="predicted"/>
<protein>
    <submittedName>
        <fullName evidence="1">Uncharacterized protein</fullName>
    </submittedName>
</protein>
<dbReference type="EMBL" id="ML995840">
    <property type="protein sequence ID" value="KAF2768825.1"/>
    <property type="molecule type" value="Genomic_DNA"/>
</dbReference>
<name>A0A6G1L7K4_9PEZI</name>
<organism evidence="1 2">
    <name type="scientific">Teratosphaeria nubilosa</name>
    <dbReference type="NCBI Taxonomy" id="161662"/>
    <lineage>
        <taxon>Eukaryota</taxon>
        <taxon>Fungi</taxon>
        <taxon>Dikarya</taxon>
        <taxon>Ascomycota</taxon>
        <taxon>Pezizomycotina</taxon>
        <taxon>Dothideomycetes</taxon>
        <taxon>Dothideomycetidae</taxon>
        <taxon>Mycosphaerellales</taxon>
        <taxon>Teratosphaeriaceae</taxon>
        <taxon>Teratosphaeria</taxon>
    </lineage>
</organism>
<dbReference type="Proteomes" id="UP000799436">
    <property type="component" value="Unassembled WGS sequence"/>
</dbReference>
<evidence type="ECO:0000313" key="1">
    <source>
        <dbReference type="EMBL" id="KAF2768825.1"/>
    </source>
</evidence>
<dbReference type="AlphaFoldDB" id="A0A6G1L7K4"/>
<evidence type="ECO:0000313" key="2">
    <source>
        <dbReference type="Proteomes" id="UP000799436"/>
    </source>
</evidence>
<gene>
    <name evidence="1" type="ORF">EJ03DRAFT_327958</name>
</gene>
<accession>A0A6G1L7K4</accession>
<sequence>MTKIPATLAKNISMMGFASISFHVHSCCKILPQPIERAQIAILVGFILEIMWYCNSVDLDARRDTKRSPTADIVCTAEYFAFDPRLEPRWRARSRAFVTKVPSAACSLCQLHEDWALWVINRRCLSVVRRQGLSVKVLWLRRNVATPSTSSTKE</sequence>
<keyword evidence="2" id="KW-1185">Reference proteome</keyword>
<reference evidence="1" key="1">
    <citation type="journal article" date="2020" name="Stud. Mycol.">
        <title>101 Dothideomycetes genomes: a test case for predicting lifestyles and emergence of pathogens.</title>
        <authorList>
            <person name="Haridas S."/>
            <person name="Albert R."/>
            <person name="Binder M."/>
            <person name="Bloem J."/>
            <person name="Labutti K."/>
            <person name="Salamov A."/>
            <person name="Andreopoulos B."/>
            <person name="Baker S."/>
            <person name="Barry K."/>
            <person name="Bills G."/>
            <person name="Bluhm B."/>
            <person name="Cannon C."/>
            <person name="Castanera R."/>
            <person name="Culley D."/>
            <person name="Daum C."/>
            <person name="Ezra D."/>
            <person name="Gonzalez J."/>
            <person name="Henrissat B."/>
            <person name="Kuo A."/>
            <person name="Liang C."/>
            <person name="Lipzen A."/>
            <person name="Lutzoni F."/>
            <person name="Magnuson J."/>
            <person name="Mondo S."/>
            <person name="Nolan M."/>
            <person name="Ohm R."/>
            <person name="Pangilinan J."/>
            <person name="Park H.-J."/>
            <person name="Ramirez L."/>
            <person name="Alfaro M."/>
            <person name="Sun H."/>
            <person name="Tritt A."/>
            <person name="Yoshinaga Y."/>
            <person name="Zwiers L.-H."/>
            <person name="Turgeon B."/>
            <person name="Goodwin S."/>
            <person name="Spatafora J."/>
            <person name="Crous P."/>
            <person name="Grigoriev I."/>
        </authorList>
    </citation>
    <scope>NUCLEOTIDE SEQUENCE</scope>
    <source>
        <strain evidence="1">CBS 116005</strain>
    </source>
</reference>